<evidence type="ECO:0000259" key="12">
    <source>
        <dbReference type="PROSITE" id="PS50109"/>
    </source>
</evidence>
<evidence type="ECO:0000313" key="15">
    <source>
        <dbReference type="Proteomes" id="UP000318431"/>
    </source>
</evidence>
<comment type="catalytic activity">
    <reaction evidence="1">
        <text>ATP + protein L-histidine = ADP + protein N-phospho-L-histidine.</text>
        <dbReference type="EC" id="2.7.13.3"/>
    </reaction>
</comment>
<evidence type="ECO:0000259" key="13">
    <source>
        <dbReference type="PROSITE" id="PS50885"/>
    </source>
</evidence>
<dbReference type="RefSeq" id="WP_199754639.1">
    <property type="nucleotide sequence ID" value="NZ_VLLB01000006.1"/>
</dbReference>
<keyword evidence="4" id="KW-0597">Phosphoprotein</keyword>
<dbReference type="Gene3D" id="3.30.450.20">
    <property type="entry name" value="PAS domain"/>
    <property type="match status" value="1"/>
</dbReference>
<dbReference type="SUPFAM" id="SSF55874">
    <property type="entry name" value="ATPase domain of HSP90 chaperone/DNA topoisomerase II/histidine kinase"/>
    <property type="match status" value="1"/>
</dbReference>
<accession>A0A562R3N7</accession>
<dbReference type="Pfam" id="PF12860">
    <property type="entry name" value="PAS_7"/>
    <property type="match status" value="1"/>
</dbReference>
<dbReference type="GO" id="GO:0005524">
    <property type="term" value="F:ATP binding"/>
    <property type="evidence" value="ECO:0007669"/>
    <property type="project" value="UniProtKB-KW"/>
</dbReference>
<evidence type="ECO:0000256" key="4">
    <source>
        <dbReference type="ARBA" id="ARBA00022553"/>
    </source>
</evidence>
<dbReference type="SUPFAM" id="SSF158472">
    <property type="entry name" value="HAMP domain-like"/>
    <property type="match status" value="1"/>
</dbReference>
<keyword evidence="8" id="KW-0067">ATP-binding</keyword>
<name>A0A562R3N7_9BURK</name>
<dbReference type="PANTHER" id="PTHR43065:SF10">
    <property type="entry name" value="PEROXIDE STRESS-ACTIVATED HISTIDINE KINASE MAK3"/>
    <property type="match status" value="1"/>
</dbReference>
<keyword evidence="11" id="KW-0812">Transmembrane</keyword>
<dbReference type="CDD" id="cd06225">
    <property type="entry name" value="HAMP"/>
    <property type="match status" value="1"/>
</dbReference>
<dbReference type="InterPro" id="IPR004358">
    <property type="entry name" value="Sig_transdc_His_kin-like_C"/>
</dbReference>
<comment type="subcellular location">
    <subcellularLocation>
        <location evidence="2">Membrane</location>
    </subcellularLocation>
</comment>
<feature type="domain" description="Histidine kinase" evidence="12">
    <location>
        <begin position="530"/>
        <end position="759"/>
    </location>
</feature>
<dbReference type="PANTHER" id="PTHR43065">
    <property type="entry name" value="SENSOR HISTIDINE KINASE"/>
    <property type="match status" value="1"/>
</dbReference>
<dbReference type="CDD" id="cd00082">
    <property type="entry name" value="HisKA"/>
    <property type="match status" value="1"/>
</dbReference>
<dbReference type="InterPro" id="IPR017232">
    <property type="entry name" value="NtrY"/>
</dbReference>
<feature type="domain" description="HAMP" evidence="13">
    <location>
        <begin position="323"/>
        <end position="375"/>
    </location>
</feature>
<dbReference type="PIRSF" id="PIRSF037532">
    <property type="entry name" value="STHK_NtrY"/>
    <property type="match status" value="1"/>
</dbReference>
<evidence type="ECO:0000256" key="3">
    <source>
        <dbReference type="ARBA" id="ARBA00012438"/>
    </source>
</evidence>
<dbReference type="Pfam" id="PF00512">
    <property type="entry name" value="HisKA"/>
    <property type="match status" value="1"/>
</dbReference>
<feature type="transmembrane region" description="Helical" evidence="11">
    <location>
        <begin position="298"/>
        <end position="322"/>
    </location>
</feature>
<dbReference type="Gene3D" id="3.30.565.10">
    <property type="entry name" value="Histidine kinase-like ATPase, C-terminal domain"/>
    <property type="match status" value="1"/>
</dbReference>
<evidence type="ECO:0000256" key="11">
    <source>
        <dbReference type="SAM" id="Phobius"/>
    </source>
</evidence>
<dbReference type="GO" id="GO:0016020">
    <property type="term" value="C:membrane"/>
    <property type="evidence" value="ECO:0007669"/>
    <property type="project" value="UniProtKB-SubCell"/>
</dbReference>
<dbReference type="EC" id="2.7.13.3" evidence="3"/>
<proteinExistence type="predicted"/>
<feature type="transmembrane region" description="Helical" evidence="11">
    <location>
        <begin position="75"/>
        <end position="97"/>
    </location>
</feature>
<reference evidence="14 15" key="1">
    <citation type="journal article" date="2015" name="Stand. Genomic Sci.">
        <title>Genomic Encyclopedia of Bacterial and Archaeal Type Strains, Phase III: the genomes of soil and plant-associated and newly described type strains.</title>
        <authorList>
            <person name="Whitman W.B."/>
            <person name="Woyke T."/>
            <person name="Klenk H.P."/>
            <person name="Zhou Y."/>
            <person name="Lilburn T.G."/>
            <person name="Beck B.J."/>
            <person name="De Vos P."/>
            <person name="Vandamme P."/>
            <person name="Eisen J.A."/>
            <person name="Garrity G."/>
            <person name="Hugenholtz P."/>
            <person name="Kyrpides N.C."/>
        </authorList>
    </citation>
    <scope>NUCLEOTIDE SEQUENCE [LARGE SCALE GENOMIC DNA]</scope>
    <source>
        <strain evidence="14 15">CGMCC 1.10822</strain>
    </source>
</reference>
<dbReference type="InterPro" id="IPR003661">
    <property type="entry name" value="HisK_dim/P_dom"/>
</dbReference>
<evidence type="ECO:0000313" key="14">
    <source>
        <dbReference type="EMBL" id="TWI63692.1"/>
    </source>
</evidence>
<dbReference type="Gene3D" id="6.10.340.10">
    <property type="match status" value="1"/>
</dbReference>
<dbReference type="EMBL" id="VLLB01000006">
    <property type="protein sequence ID" value="TWI63692.1"/>
    <property type="molecule type" value="Genomic_DNA"/>
</dbReference>
<dbReference type="InterPro" id="IPR000014">
    <property type="entry name" value="PAS"/>
</dbReference>
<evidence type="ECO:0000256" key="1">
    <source>
        <dbReference type="ARBA" id="ARBA00000085"/>
    </source>
</evidence>
<keyword evidence="11" id="KW-1133">Transmembrane helix</keyword>
<dbReference type="SMART" id="SM00387">
    <property type="entry name" value="HATPase_c"/>
    <property type="match status" value="1"/>
</dbReference>
<keyword evidence="15" id="KW-1185">Reference proteome</keyword>
<dbReference type="GO" id="GO:0000155">
    <property type="term" value="F:phosphorelay sensor kinase activity"/>
    <property type="evidence" value="ECO:0007669"/>
    <property type="project" value="InterPro"/>
</dbReference>
<dbReference type="PROSITE" id="PS50885">
    <property type="entry name" value="HAMP"/>
    <property type="match status" value="1"/>
</dbReference>
<evidence type="ECO:0000256" key="8">
    <source>
        <dbReference type="ARBA" id="ARBA00022840"/>
    </source>
</evidence>
<dbReference type="Proteomes" id="UP000318431">
    <property type="component" value="Unassembled WGS sequence"/>
</dbReference>
<dbReference type="PROSITE" id="PS50109">
    <property type="entry name" value="HIS_KIN"/>
    <property type="match status" value="1"/>
</dbReference>
<dbReference type="Pfam" id="PF00672">
    <property type="entry name" value="HAMP"/>
    <property type="match status" value="1"/>
</dbReference>
<dbReference type="SMART" id="SM00091">
    <property type="entry name" value="PAS"/>
    <property type="match status" value="1"/>
</dbReference>
<organism evidence="14 15">
    <name type="scientific">Pseudoduganella lurida</name>
    <dbReference type="NCBI Taxonomy" id="1036180"/>
    <lineage>
        <taxon>Bacteria</taxon>
        <taxon>Pseudomonadati</taxon>
        <taxon>Pseudomonadota</taxon>
        <taxon>Betaproteobacteria</taxon>
        <taxon>Burkholderiales</taxon>
        <taxon>Oxalobacteraceae</taxon>
        <taxon>Telluria group</taxon>
        <taxon>Pseudoduganella</taxon>
    </lineage>
</organism>
<comment type="caution">
    <text evidence="14">The sequence shown here is derived from an EMBL/GenBank/DDBJ whole genome shotgun (WGS) entry which is preliminary data.</text>
</comment>
<evidence type="ECO:0000256" key="6">
    <source>
        <dbReference type="ARBA" id="ARBA00022741"/>
    </source>
</evidence>
<evidence type="ECO:0000256" key="7">
    <source>
        <dbReference type="ARBA" id="ARBA00022777"/>
    </source>
</evidence>
<dbReference type="Gene3D" id="1.10.287.130">
    <property type="match status" value="1"/>
</dbReference>
<evidence type="ECO:0000256" key="9">
    <source>
        <dbReference type="ARBA" id="ARBA00023012"/>
    </source>
</evidence>
<evidence type="ECO:0000256" key="5">
    <source>
        <dbReference type="ARBA" id="ARBA00022679"/>
    </source>
</evidence>
<feature type="region of interest" description="Disordered" evidence="10">
    <location>
        <begin position="209"/>
        <end position="235"/>
    </location>
</feature>
<dbReference type="InterPro" id="IPR035965">
    <property type="entry name" value="PAS-like_dom_sf"/>
</dbReference>
<protein>
    <recommendedName>
        <fullName evidence="3">histidine kinase</fullName>
        <ecNumber evidence="3">2.7.13.3</ecNumber>
    </recommendedName>
</protein>
<keyword evidence="9" id="KW-0902">Two-component regulatory system</keyword>
<dbReference type="SMART" id="SM00304">
    <property type="entry name" value="HAMP"/>
    <property type="match status" value="1"/>
</dbReference>
<keyword evidence="6" id="KW-0547">Nucleotide-binding</keyword>
<keyword evidence="5" id="KW-0808">Transferase</keyword>
<dbReference type="SUPFAM" id="SSF55785">
    <property type="entry name" value="PYP-like sensor domain (PAS domain)"/>
    <property type="match status" value="1"/>
</dbReference>
<feature type="transmembrane region" description="Helical" evidence="11">
    <location>
        <begin position="36"/>
        <end position="63"/>
    </location>
</feature>
<evidence type="ECO:0000256" key="2">
    <source>
        <dbReference type="ARBA" id="ARBA00004370"/>
    </source>
</evidence>
<sequence>MTQALRYLFVVAGAVCSILLFLLASASNNSGFIERYYSWLLGLNAAVAVALLILVGVSLFRLYSRYKSGKFGSRLMTRLVMLFAAIGVLPGLVIFLVSVQFVSHSIDSWFNVRVEEALEAGLDLGRSALDASLAELKGDAQRTADELATQPFYAAPATLARFVREHPGTQSAVIVDNRGGLIVSALGERRINLAGDLPTAAIMARAQAEPPYAAPEGGGELRDPNGPPVPPDPGSQLRLRVLIPVPDPVQPSGGRFAPRYLQVLQAVPSRLAADGETLRTAYSEYKQRDVARDGLRQMYIVTLTLTLLLAVFGAIAAAFLIANDLAQPLLLLAEGTRAVAGGDLSPRPIVASSDELGTLTQSFNTMTRQLSEARSAVERNRIALQNAKAHLESVLANMSAGVMVLDADFRVVTCNESVERILQKAGVTLTGRPLVDVEGMQEFAGAVIAAFSAQSAQSAAGRNLQHLHWQRQIEISRPTTSPDDNALILLTRGSRLPLEGGGGGYIVVFDDITDVISAQRSIAWGEVARRLAHEIKNPLTPIQLSAERLQMKLENKLGGTDLELLNKSAGTIVNQVAAMKRMVDDFRDYARTPPAQLESLDLNSLVEEILHLYVAGDGHDIIRPQLAPYLPMVMGDPTQLRQVIHNLLQNAQDALADLPDADARPAPRIDVITEAIHYQSADGGTRIAVRLAISDNGPGFAPKILARAFEPYVTSKVRGTGLGLAMVKKIIDEHGGRIDIQNHADGSGASVLILLLKLAPVQLA</sequence>
<evidence type="ECO:0000256" key="10">
    <source>
        <dbReference type="SAM" id="MobiDB-lite"/>
    </source>
</evidence>
<dbReference type="Pfam" id="PF02518">
    <property type="entry name" value="HATPase_c"/>
    <property type="match status" value="1"/>
</dbReference>
<keyword evidence="11" id="KW-0472">Membrane</keyword>
<dbReference type="InterPro" id="IPR036097">
    <property type="entry name" value="HisK_dim/P_sf"/>
</dbReference>
<dbReference type="AlphaFoldDB" id="A0A562R3N7"/>
<dbReference type="InterPro" id="IPR003594">
    <property type="entry name" value="HATPase_dom"/>
</dbReference>
<dbReference type="InterPro" id="IPR036890">
    <property type="entry name" value="HATPase_C_sf"/>
</dbReference>
<gene>
    <name evidence="14" type="ORF">IP91_03664</name>
</gene>
<dbReference type="SMART" id="SM00388">
    <property type="entry name" value="HisKA"/>
    <property type="match status" value="1"/>
</dbReference>
<dbReference type="InterPro" id="IPR003660">
    <property type="entry name" value="HAMP_dom"/>
</dbReference>
<dbReference type="SUPFAM" id="SSF47384">
    <property type="entry name" value="Homodimeric domain of signal transducing histidine kinase"/>
    <property type="match status" value="1"/>
</dbReference>
<keyword evidence="7 14" id="KW-0418">Kinase</keyword>
<dbReference type="InterPro" id="IPR005467">
    <property type="entry name" value="His_kinase_dom"/>
</dbReference>
<dbReference type="PRINTS" id="PR00344">
    <property type="entry name" value="BCTRLSENSOR"/>
</dbReference>